<protein>
    <recommendedName>
        <fullName evidence="5">ATP-binding protein</fullName>
    </recommendedName>
</protein>
<name>A0ABY2BPN4_9ACTN</name>
<sequence length="1422" mass="154004">MRALVLLGEPGVGKSAELKKELARRAVTGDDVILVDLGEYTTVGEVESAIQQAVTAWKARATAELTLAFDGFDEPLLSISNLSDVLKRELEKLDLARLRVMIASRGAQWQTVLTDTFEGWWPTAVVTLVLAPLTESDIRAAASTELEDVDGFIEATHAASGEPLSAWPITLRLLLAAARQGRFPERRVDVYRAGIEGLAAETGRRRDRRQDGPPLPRRLAAAQKLAAIGLLTGRSAIVRRTEPGADSNILALDQVMSDDVTLVELEAVYDSALLVGDGEARRWTHRTVEEYLCAIHLHELPLRTALSLLADPGKPSQLLPQMVEAAGWLAALRDDAFDWLVDHQPTALLTPDLRSRPDYQRARVAKALIDGMVDGEPIADRVAYDGLAYTGLASDLAPLLAPTEPDWRQREAVVIISRTGIRELDEQLVAIIELAAAEHGSHEYTMKVITAELAVSALGTVSETDLVERLVTIATDPTCPWPLRAALIGNLWPQHLDTAQLFATISEYDRGTRSRFGRRLTQIFYRAIQEGSAKPSEFVDWVAHLSSSDHHEPAVGRVISALAIEVIQSGEPGDQAWQTAVAGVTGQLGATRPLPGLREADVTELPDERRRLFVRDLLMAARATRAVEITIERLHRRLFIVSSDLGWWVDHLVETYEEGDEPSVAIAVLKRLAWDATDDELNVAYQRDNVPSAARVVLDAVFGEQARAERALAREDEARRAAEAEADKHAEQFSASRFADAIAAADFGLLATELDREVEGSETTNWPGRAWGALDADQRRQAANLAIDFLASIGDPAGKPNTLGRAAVAHAVAGAVDRALVGQVTPQAWLTMLPSLLSAPGCRDVTLEALPHAHQLDPEATTRYLVEQLKSDAARGSVLLIEAQQLMRIERLSEEALKWVEDPNLDRRGTTSLLVLAATTHPEQATELAIRLIGQLPAPTGSSPTDADAAERDNQARRTAVMAATALTSIGLSAPAFELLLHAFASDTAFAQEVIREADRIADWRSWTGLTNAQITELYMWAEKDLPHEQIAPPGGITQADPVGEFRSNLIRRLIAAGDEEAASALEDLSKRTDNVWLRSEANKIRDARRADDWSPPSPSEVLELTTHPDKRIIATREQLAELVLDVLDEIAQELQRDRGLLTDLWPRQRVHNKWVGRVPVDENALSTWLSRQLQTRLSSRVAILREVEVQPRLSGAIGDIPDLLVVLTTKRGVLTLPIEVKGNWHAEVTTAIEDQLADRYLQGPNGTIGIYIVGFFAGSDWSDSDQRRRSDAGRIGHEDLTTQLKARAASLAERGLTTHLRVIDLSLAHGEPDATANWGAAAKKAPAKKAGAAKAAAKKAPAKKAGAAKAAAKKAPAKKAGPAKAAAKKAPAKKAGPAKAAAKKAPAKKGAGAGGRSSKRVAAPGLGRGPAADSSIRGKAE</sequence>
<reference evidence="3 4" key="1">
    <citation type="journal article" date="2015" name="Stand. Genomic Sci.">
        <title>Genomic Encyclopedia of Bacterial and Archaeal Type Strains, Phase III: the genomes of soil and plant-associated and newly described type strains.</title>
        <authorList>
            <person name="Whitman W.B."/>
            <person name="Woyke T."/>
            <person name="Klenk H.P."/>
            <person name="Zhou Y."/>
            <person name="Lilburn T.G."/>
            <person name="Beck B.J."/>
            <person name="De Vos P."/>
            <person name="Vandamme P."/>
            <person name="Eisen J.A."/>
            <person name="Garrity G."/>
            <person name="Hugenholtz P."/>
            <person name="Kyrpides N.C."/>
        </authorList>
    </citation>
    <scope>NUCLEOTIDE SEQUENCE [LARGE SCALE GENOMIC DNA]</scope>
    <source>
        <strain evidence="3 4">VKM Ac-2538</strain>
    </source>
</reference>
<accession>A0ABY2BPN4</accession>
<evidence type="ECO:0000256" key="2">
    <source>
        <dbReference type="SAM" id="MobiDB-lite"/>
    </source>
</evidence>
<evidence type="ECO:0000313" key="4">
    <source>
        <dbReference type="Proteomes" id="UP000295818"/>
    </source>
</evidence>
<keyword evidence="4" id="KW-1185">Reference proteome</keyword>
<feature type="coiled-coil region" evidence="1">
    <location>
        <begin position="705"/>
        <end position="732"/>
    </location>
</feature>
<dbReference type="Proteomes" id="UP000295818">
    <property type="component" value="Unassembled WGS sequence"/>
</dbReference>
<evidence type="ECO:0008006" key="5">
    <source>
        <dbReference type="Google" id="ProtNLM"/>
    </source>
</evidence>
<dbReference type="EMBL" id="SLWM01000003">
    <property type="protein sequence ID" value="TCO27410.1"/>
    <property type="molecule type" value="Genomic_DNA"/>
</dbReference>
<gene>
    <name evidence="3" type="ORF">EV644_103107</name>
</gene>
<organism evidence="3 4">
    <name type="scientific">Kribbella orskensis</name>
    <dbReference type="NCBI Taxonomy" id="2512216"/>
    <lineage>
        <taxon>Bacteria</taxon>
        <taxon>Bacillati</taxon>
        <taxon>Actinomycetota</taxon>
        <taxon>Actinomycetes</taxon>
        <taxon>Propionibacteriales</taxon>
        <taxon>Kribbellaceae</taxon>
        <taxon>Kribbella</taxon>
    </lineage>
</organism>
<feature type="region of interest" description="Disordered" evidence="2">
    <location>
        <begin position="936"/>
        <end position="955"/>
    </location>
</feature>
<comment type="caution">
    <text evidence="3">The sequence shown here is derived from an EMBL/GenBank/DDBJ whole genome shotgun (WGS) entry which is preliminary data.</text>
</comment>
<feature type="region of interest" description="Disordered" evidence="2">
    <location>
        <begin position="1348"/>
        <end position="1422"/>
    </location>
</feature>
<proteinExistence type="predicted"/>
<dbReference type="Gene3D" id="3.40.50.300">
    <property type="entry name" value="P-loop containing nucleotide triphosphate hydrolases"/>
    <property type="match status" value="1"/>
</dbReference>
<evidence type="ECO:0000313" key="3">
    <source>
        <dbReference type="EMBL" id="TCO27410.1"/>
    </source>
</evidence>
<evidence type="ECO:0000256" key="1">
    <source>
        <dbReference type="SAM" id="Coils"/>
    </source>
</evidence>
<dbReference type="InterPro" id="IPR027417">
    <property type="entry name" value="P-loop_NTPase"/>
</dbReference>
<keyword evidence="1" id="KW-0175">Coiled coil</keyword>
<dbReference type="SUPFAM" id="SSF52540">
    <property type="entry name" value="P-loop containing nucleoside triphosphate hydrolases"/>
    <property type="match status" value="1"/>
</dbReference>